<evidence type="ECO:0000313" key="1">
    <source>
        <dbReference type="EMBL" id="KAK5794417.1"/>
    </source>
</evidence>
<dbReference type="EMBL" id="JARKNE010000010">
    <property type="protein sequence ID" value="KAK5794417.1"/>
    <property type="molecule type" value="Genomic_DNA"/>
</dbReference>
<dbReference type="Gene3D" id="2.30.130.10">
    <property type="entry name" value="PUA domain"/>
    <property type="match status" value="1"/>
</dbReference>
<dbReference type="InterPro" id="IPR005155">
    <property type="entry name" value="UPF0113_PUA"/>
</dbReference>
<name>A0ABR0NIA6_GOSAR</name>
<keyword evidence="2" id="KW-1185">Reference proteome</keyword>
<dbReference type="SUPFAM" id="SSF88697">
    <property type="entry name" value="PUA domain-like"/>
    <property type="match status" value="1"/>
</dbReference>
<proteinExistence type="predicted"/>
<protein>
    <submittedName>
        <fullName evidence="1">Uncharacterized protein</fullName>
    </submittedName>
</protein>
<gene>
    <name evidence="1" type="ORF">PVK06_035642</name>
</gene>
<evidence type="ECO:0000313" key="2">
    <source>
        <dbReference type="Proteomes" id="UP001358586"/>
    </source>
</evidence>
<dbReference type="InterPro" id="IPR015947">
    <property type="entry name" value="PUA-like_sf"/>
</dbReference>
<comment type="caution">
    <text evidence="1">The sequence shown here is derived from an EMBL/GenBank/DDBJ whole genome shotgun (WGS) entry which is preliminary data.</text>
</comment>
<accession>A0ABR0NIA6</accession>
<organism evidence="1 2">
    <name type="scientific">Gossypium arboreum</name>
    <name type="common">Tree cotton</name>
    <name type="synonym">Gossypium nanking</name>
    <dbReference type="NCBI Taxonomy" id="29729"/>
    <lineage>
        <taxon>Eukaryota</taxon>
        <taxon>Viridiplantae</taxon>
        <taxon>Streptophyta</taxon>
        <taxon>Embryophyta</taxon>
        <taxon>Tracheophyta</taxon>
        <taxon>Spermatophyta</taxon>
        <taxon>Magnoliopsida</taxon>
        <taxon>eudicotyledons</taxon>
        <taxon>Gunneridae</taxon>
        <taxon>Pentapetalae</taxon>
        <taxon>rosids</taxon>
        <taxon>malvids</taxon>
        <taxon>Malvales</taxon>
        <taxon>Malvaceae</taxon>
        <taxon>Malvoideae</taxon>
        <taxon>Gossypium</taxon>
    </lineage>
</organism>
<sequence>MSDLPLRFGIVAKSTQDCRKLDPNAIVVLHRADIGEYLRMENQTKHLVED</sequence>
<dbReference type="CDD" id="cd21151">
    <property type="entry name" value="PUA_Nip7-like"/>
    <property type="match status" value="1"/>
</dbReference>
<dbReference type="Proteomes" id="UP001358586">
    <property type="component" value="Chromosome 10"/>
</dbReference>
<dbReference type="InterPro" id="IPR036974">
    <property type="entry name" value="PUA_sf"/>
</dbReference>
<reference evidence="1 2" key="1">
    <citation type="submission" date="2023-03" db="EMBL/GenBank/DDBJ databases">
        <title>WGS of Gossypium arboreum.</title>
        <authorList>
            <person name="Yu D."/>
        </authorList>
    </citation>
    <scope>NUCLEOTIDE SEQUENCE [LARGE SCALE GENOMIC DNA]</scope>
    <source>
        <tissue evidence="1">Leaf</tissue>
    </source>
</reference>